<evidence type="ECO:0000256" key="2">
    <source>
        <dbReference type="ARBA" id="ARBA00022448"/>
    </source>
</evidence>
<organism evidence="9 10">
    <name type="scientific">Candidatus Avibacteroides avistercoris</name>
    <dbReference type="NCBI Taxonomy" id="2840690"/>
    <lineage>
        <taxon>Bacteria</taxon>
        <taxon>Pseudomonadati</taxon>
        <taxon>Bacteroidota</taxon>
        <taxon>Bacteroidia</taxon>
        <taxon>Bacteroidales</taxon>
        <taxon>Bacteroidaceae</taxon>
        <taxon>Bacteroidaceae incertae sedis</taxon>
        <taxon>Candidatus Avibacteroides</taxon>
    </lineage>
</organism>
<reference evidence="9" key="2">
    <citation type="submission" date="2021-04" db="EMBL/GenBank/DDBJ databases">
        <authorList>
            <person name="Gilroy R."/>
        </authorList>
    </citation>
    <scope>NUCLEOTIDE SEQUENCE</scope>
    <source>
        <strain evidence="9">MalCec1-1739</strain>
    </source>
</reference>
<dbReference type="Proteomes" id="UP000787625">
    <property type="component" value="Unassembled WGS sequence"/>
</dbReference>
<dbReference type="InterPro" id="IPR036721">
    <property type="entry name" value="RCK_C_sf"/>
</dbReference>
<dbReference type="AlphaFoldDB" id="A0A9D2UI22"/>
<feature type="transmembrane region" description="Helical" evidence="7">
    <location>
        <begin position="100"/>
        <end position="122"/>
    </location>
</feature>
<sequence length="529" mass="58222">MTFQMIFVLLGLAGMVTALILDKMRPGIVLLSVVALFMVAGILTPNEVVAGFSNKGMITVALLFLVSEGIRQSGAIAAFIRKLLPQGKTSVSKAQLRMLPAISFISAFLNNTPVVVIFAPIIKNWAKKVNLPYTKFLIPLSYATILGGMCTLIGTSTNLVVHGMILESTGSEAATLYPEAFKGLSMFELTKVGIPVTIIGIIYMLIASKRLLPNERKDIVEEEAEENEEKPQHTVEVVLASRFPGLNKRLRNFDFKRHYGAEVKEIRHSGMSITKDINNTVLHEGDTLVLITDDSFIPTWKDSSVFSVIANGKDIEETRSPKWKKWLALGLLLMMIIGATIGELPLIKETFPNANFDMFFFVLIVSVVMAWFKLFPAKKYTKYISWDVLITIACAFAISKAMENSGFAGLVAEFIINSAGALGPWGTLAVLFIITMLFTELLTNNAAAALAFPLALEISSQMNVNPMPFFIVICIAASASFSTPIGYQTNLIVQGFGNYKFTDFVKFGFPLNILTFIVTVTLVPLFWDF</sequence>
<comment type="caution">
    <text evidence="9">The sequence shown here is derived from an EMBL/GenBank/DDBJ whole genome shotgun (WGS) entry which is preliminary data.</text>
</comment>
<dbReference type="GO" id="GO:0006813">
    <property type="term" value="P:potassium ion transport"/>
    <property type="evidence" value="ECO:0007669"/>
    <property type="project" value="InterPro"/>
</dbReference>
<feature type="domain" description="RCK C-terminal" evidence="8">
    <location>
        <begin position="222"/>
        <end position="306"/>
    </location>
</feature>
<evidence type="ECO:0000256" key="5">
    <source>
        <dbReference type="ARBA" id="ARBA00022989"/>
    </source>
</evidence>
<keyword evidence="4" id="KW-0677">Repeat</keyword>
<feature type="transmembrane region" description="Helical" evidence="7">
    <location>
        <begin position="142"/>
        <end position="166"/>
    </location>
</feature>
<reference evidence="9" key="1">
    <citation type="journal article" date="2021" name="PeerJ">
        <title>Extensive microbial diversity within the chicken gut microbiome revealed by metagenomics and culture.</title>
        <authorList>
            <person name="Gilroy R."/>
            <person name="Ravi A."/>
            <person name="Getino M."/>
            <person name="Pursley I."/>
            <person name="Horton D.L."/>
            <person name="Alikhan N.F."/>
            <person name="Baker D."/>
            <person name="Gharbi K."/>
            <person name="Hall N."/>
            <person name="Watson M."/>
            <person name="Adriaenssens E.M."/>
            <person name="Foster-Nyarko E."/>
            <person name="Jarju S."/>
            <person name="Secka A."/>
            <person name="Antonio M."/>
            <person name="Oren A."/>
            <person name="Chaudhuri R.R."/>
            <person name="La Ragione R."/>
            <person name="Hildebrand F."/>
            <person name="Pallen M.J."/>
        </authorList>
    </citation>
    <scope>NUCLEOTIDE SEQUENCE</scope>
    <source>
        <strain evidence="9">MalCec1-1739</strain>
    </source>
</reference>
<dbReference type="PROSITE" id="PS51202">
    <property type="entry name" value="RCK_C"/>
    <property type="match status" value="1"/>
</dbReference>
<name>A0A9D2UI22_9BACT</name>
<dbReference type="InterPro" id="IPR051679">
    <property type="entry name" value="DASS-Related_Transporters"/>
</dbReference>
<keyword evidence="5 7" id="KW-1133">Transmembrane helix</keyword>
<feature type="transmembrane region" description="Helical" evidence="7">
    <location>
        <begin position="467"/>
        <end position="487"/>
    </location>
</feature>
<feature type="transmembrane region" description="Helical" evidence="7">
    <location>
        <begin position="326"/>
        <end position="346"/>
    </location>
</feature>
<keyword evidence="2" id="KW-0813">Transport</keyword>
<feature type="transmembrane region" description="Helical" evidence="7">
    <location>
        <begin position="507"/>
        <end position="527"/>
    </location>
</feature>
<keyword evidence="3 7" id="KW-0812">Transmembrane</keyword>
<proteinExistence type="predicted"/>
<evidence type="ECO:0000256" key="7">
    <source>
        <dbReference type="SAM" id="Phobius"/>
    </source>
</evidence>
<feature type="transmembrane region" description="Helical" evidence="7">
    <location>
        <begin position="422"/>
        <end position="455"/>
    </location>
</feature>
<dbReference type="PANTHER" id="PTHR43652:SF2">
    <property type="entry name" value="BASIC AMINO ACID ANTIPORTER YFCC-RELATED"/>
    <property type="match status" value="1"/>
</dbReference>
<accession>A0A9D2UI22</accession>
<feature type="transmembrane region" description="Helical" evidence="7">
    <location>
        <begin position="28"/>
        <end position="45"/>
    </location>
</feature>
<dbReference type="InterPro" id="IPR004680">
    <property type="entry name" value="Cit_transptr-like_dom"/>
</dbReference>
<feature type="transmembrane region" description="Helical" evidence="7">
    <location>
        <begin position="358"/>
        <end position="376"/>
    </location>
</feature>
<evidence type="ECO:0000256" key="6">
    <source>
        <dbReference type="ARBA" id="ARBA00023136"/>
    </source>
</evidence>
<keyword evidence="6 7" id="KW-0472">Membrane</keyword>
<comment type="subcellular location">
    <subcellularLocation>
        <location evidence="1">Membrane</location>
        <topology evidence="1">Multi-pass membrane protein</topology>
    </subcellularLocation>
</comment>
<dbReference type="Gene3D" id="3.30.70.1450">
    <property type="entry name" value="Regulator of K+ conductance, C-terminal domain"/>
    <property type="match status" value="1"/>
</dbReference>
<evidence type="ECO:0000256" key="4">
    <source>
        <dbReference type="ARBA" id="ARBA00022737"/>
    </source>
</evidence>
<evidence type="ECO:0000256" key="1">
    <source>
        <dbReference type="ARBA" id="ARBA00004141"/>
    </source>
</evidence>
<dbReference type="Pfam" id="PF03600">
    <property type="entry name" value="CitMHS"/>
    <property type="match status" value="1"/>
</dbReference>
<dbReference type="EMBL" id="DWUP01000077">
    <property type="protein sequence ID" value="HJD52827.1"/>
    <property type="molecule type" value="Genomic_DNA"/>
</dbReference>
<dbReference type="PROSITE" id="PS01271">
    <property type="entry name" value="NA_SULFATE"/>
    <property type="match status" value="1"/>
</dbReference>
<evidence type="ECO:0000259" key="8">
    <source>
        <dbReference type="PROSITE" id="PS51202"/>
    </source>
</evidence>
<dbReference type="InterPro" id="IPR031312">
    <property type="entry name" value="Na/sul_symport_CS"/>
</dbReference>
<evidence type="ECO:0000313" key="9">
    <source>
        <dbReference type="EMBL" id="HJD52827.1"/>
    </source>
</evidence>
<dbReference type="GO" id="GO:0008324">
    <property type="term" value="F:monoatomic cation transmembrane transporter activity"/>
    <property type="evidence" value="ECO:0007669"/>
    <property type="project" value="InterPro"/>
</dbReference>
<dbReference type="PANTHER" id="PTHR43652">
    <property type="entry name" value="BASIC AMINO ACID ANTIPORTER YFCC-RELATED"/>
    <property type="match status" value="1"/>
</dbReference>
<feature type="transmembrane region" description="Helical" evidence="7">
    <location>
        <begin position="186"/>
        <end position="207"/>
    </location>
</feature>
<evidence type="ECO:0000313" key="10">
    <source>
        <dbReference type="Proteomes" id="UP000787625"/>
    </source>
</evidence>
<dbReference type="SUPFAM" id="SSF116726">
    <property type="entry name" value="TrkA C-terminal domain-like"/>
    <property type="match status" value="1"/>
</dbReference>
<dbReference type="GO" id="GO:0005886">
    <property type="term" value="C:plasma membrane"/>
    <property type="evidence" value="ECO:0007669"/>
    <property type="project" value="TreeGrafter"/>
</dbReference>
<gene>
    <name evidence="9" type="ORF">IAA93_03760</name>
</gene>
<dbReference type="InterPro" id="IPR006037">
    <property type="entry name" value="RCK_C"/>
</dbReference>
<protein>
    <submittedName>
        <fullName evidence="9">SLC13 family permease</fullName>
    </submittedName>
</protein>
<evidence type="ECO:0000256" key="3">
    <source>
        <dbReference type="ARBA" id="ARBA00022692"/>
    </source>
</evidence>